<accession>A0AAV1RME8</accession>
<keyword evidence="2" id="KW-1185">Reference proteome</keyword>
<dbReference type="AlphaFoldDB" id="A0AAV1RME8"/>
<name>A0AAV1RME8_9ROSI</name>
<comment type="caution">
    <text evidence="1">The sequence shown here is derived from an EMBL/GenBank/DDBJ whole genome shotgun (WGS) entry which is preliminary data.</text>
</comment>
<reference evidence="1 2" key="1">
    <citation type="submission" date="2024-01" db="EMBL/GenBank/DDBJ databases">
        <authorList>
            <person name="Waweru B."/>
        </authorList>
    </citation>
    <scope>NUCLEOTIDE SEQUENCE [LARGE SCALE GENOMIC DNA]</scope>
</reference>
<organism evidence="1 2">
    <name type="scientific">Dovyalis caffra</name>
    <dbReference type="NCBI Taxonomy" id="77055"/>
    <lineage>
        <taxon>Eukaryota</taxon>
        <taxon>Viridiplantae</taxon>
        <taxon>Streptophyta</taxon>
        <taxon>Embryophyta</taxon>
        <taxon>Tracheophyta</taxon>
        <taxon>Spermatophyta</taxon>
        <taxon>Magnoliopsida</taxon>
        <taxon>eudicotyledons</taxon>
        <taxon>Gunneridae</taxon>
        <taxon>Pentapetalae</taxon>
        <taxon>rosids</taxon>
        <taxon>fabids</taxon>
        <taxon>Malpighiales</taxon>
        <taxon>Salicaceae</taxon>
        <taxon>Flacourtieae</taxon>
        <taxon>Dovyalis</taxon>
    </lineage>
</organism>
<dbReference type="Proteomes" id="UP001314170">
    <property type="component" value="Unassembled WGS sequence"/>
</dbReference>
<evidence type="ECO:0000313" key="2">
    <source>
        <dbReference type="Proteomes" id="UP001314170"/>
    </source>
</evidence>
<protein>
    <submittedName>
        <fullName evidence="1">Uncharacterized protein</fullName>
    </submittedName>
</protein>
<sequence>MGEVRASYGLRHASLGGKPGAWARKRDWDCSLGVRVRKRDLLMEVVLKEDWGTSRWKASVENEVGKGGVRRLVVVCDLVAMEKGFE</sequence>
<evidence type="ECO:0000313" key="1">
    <source>
        <dbReference type="EMBL" id="CAK7337834.1"/>
    </source>
</evidence>
<proteinExistence type="predicted"/>
<gene>
    <name evidence="1" type="ORF">DCAF_LOCUS12873</name>
</gene>
<dbReference type="EMBL" id="CAWUPB010001108">
    <property type="protein sequence ID" value="CAK7337834.1"/>
    <property type="molecule type" value="Genomic_DNA"/>
</dbReference>